<dbReference type="SUPFAM" id="SSF46689">
    <property type="entry name" value="Homeodomain-like"/>
    <property type="match status" value="1"/>
</dbReference>
<accession>A0A426DA31</accession>
<evidence type="ECO:0000259" key="3">
    <source>
        <dbReference type="PROSITE" id="PS50977"/>
    </source>
</evidence>
<dbReference type="Pfam" id="PF00440">
    <property type="entry name" value="TetR_N"/>
    <property type="match status" value="1"/>
</dbReference>
<dbReference type="RefSeq" id="WP_125071342.1">
    <property type="nucleotide sequence ID" value="NZ_QWZQ01000005.1"/>
</dbReference>
<reference evidence="4 5" key="1">
    <citation type="submission" date="2018-08" db="EMBL/GenBank/DDBJ databases">
        <title>Genome Lactobacillus garii FI11369.</title>
        <authorList>
            <person name="Diaz M."/>
            <person name="Narbad A."/>
        </authorList>
    </citation>
    <scope>NUCLEOTIDE SEQUENCE [LARGE SCALE GENOMIC DNA]</scope>
    <source>
        <strain evidence="4 5">FI11369</strain>
    </source>
</reference>
<gene>
    <name evidence="4" type="ORF">D1831_02495</name>
</gene>
<proteinExistence type="predicted"/>
<dbReference type="Gene3D" id="1.10.357.10">
    <property type="entry name" value="Tetracycline Repressor, domain 2"/>
    <property type="match status" value="1"/>
</dbReference>
<dbReference type="EMBL" id="QWZQ01000005">
    <property type="protein sequence ID" value="RRK11421.1"/>
    <property type="molecule type" value="Genomic_DNA"/>
</dbReference>
<dbReference type="OrthoDB" id="9810250at2"/>
<dbReference type="PANTHER" id="PTHR43479">
    <property type="entry name" value="ACREF/ENVCD OPERON REPRESSOR-RELATED"/>
    <property type="match status" value="1"/>
</dbReference>
<feature type="DNA-binding region" description="H-T-H motif" evidence="2">
    <location>
        <begin position="33"/>
        <end position="52"/>
    </location>
</feature>
<name>A0A426DA31_9LACO</name>
<comment type="caution">
    <text evidence="4">The sequence shown here is derived from an EMBL/GenBank/DDBJ whole genome shotgun (WGS) entry which is preliminary data.</text>
</comment>
<dbReference type="InterPro" id="IPR009057">
    <property type="entry name" value="Homeodomain-like_sf"/>
</dbReference>
<dbReference type="InterPro" id="IPR001647">
    <property type="entry name" value="HTH_TetR"/>
</dbReference>
<keyword evidence="1 2" id="KW-0238">DNA-binding</keyword>
<evidence type="ECO:0000313" key="4">
    <source>
        <dbReference type="EMBL" id="RRK11421.1"/>
    </source>
</evidence>
<dbReference type="GO" id="GO:0003677">
    <property type="term" value="F:DNA binding"/>
    <property type="evidence" value="ECO:0007669"/>
    <property type="project" value="UniProtKB-UniRule"/>
</dbReference>
<organism evidence="4 5">
    <name type="scientific">Lactiplantibacillus garii</name>
    <dbReference type="NCBI Taxonomy" id="2306423"/>
    <lineage>
        <taxon>Bacteria</taxon>
        <taxon>Bacillati</taxon>
        <taxon>Bacillota</taxon>
        <taxon>Bacilli</taxon>
        <taxon>Lactobacillales</taxon>
        <taxon>Lactobacillaceae</taxon>
        <taxon>Lactiplantibacillus</taxon>
    </lineage>
</organism>
<dbReference type="AlphaFoldDB" id="A0A426DA31"/>
<evidence type="ECO:0000256" key="1">
    <source>
        <dbReference type="ARBA" id="ARBA00023125"/>
    </source>
</evidence>
<evidence type="ECO:0000256" key="2">
    <source>
        <dbReference type="PROSITE-ProRule" id="PRU00335"/>
    </source>
</evidence>
<dbReference type="PANTHER" id="PTHR43479:SF7">
    <property type="entry name" value="TETR-FAMILY TRANSCRIPTIONAL REGULATOR"/>
    <property type="match status" value="1"/>
</dbReference>
<dbReference type="PROSITE" id="PS50977">
    <property type="entry name" value="HTH_TETR_2"/>
    <property type="match status" value="1"/>
</dbReference>
<sequence>MVKTDLRVQRTRSALRAAFRELALKYPHYRDITVKELTATANVNRKTFYLHFDSIDDLAETFTQDSAEKLLAIINPKDFKANIAQPGLIFDMLMNFYHQSMDFHRVILLNDDYSFLARKVQSIVADGLTTTIQANYPLSKDDAKVCATFLIHNNLTFFRLYFTHQLNLTTDQLKQRLVSLNSFGIHQFFYPNEK</sequence>
<feature type="domain" description="HTH tetR-type" evidence="3">
    <location>
        <begin position="9"/>
        <end position="70"/>
    </location>
</feature>
<evidence type="ECO:0000313" key="5">
    <source>
        <dbReference type="Proteomes" id="UP000283633"/>
    </source>
</evidence>
<dbReference type="InterPro" id="IPR050624">
    <property type="entry name" value="HTH-type_Tx_Regulator"/>
</dbReference>
<protein>
    <submittedName>
        <fullName evidence="4">TetR/AcrR family transcriptional regulator</fullName>
    </submittedName>
</protein>
<keyword evidence="5" id="KW-1185">Reference proteome</keyword>
<dbReference type="Proteomes" id="UP000283633">
    <property type="component" value="Unassembled WGS sequence"/>
</dbReference>